<keyword evidence="3" id="KW-1185">Reference proteome</keyword>
<dbReference type="EMBL" id="SMSJ01000041">
    <property type="protein sequence ID" value="TDH60263.1"/>
    <property type="molecule type" value="Genomic_DNA"/>
</dbReference>
<evidence type="ECO:0000256" key="1">
    <source>
        <dbReference type="SAM" id="SignalP"/>
    </source>
</evidence>
<dbReference type="OrthoDB" id="5290976at2"/>
<protein>
    <submittedName>
        <fullName evidence="2">MipA/OmpV family protein</fullName>
    </submittedName>
</protein>
<name>A0A4R5QBY3_9PROT</name>
<evidence type="ECO:0000313" key="3">
    <source>
        <dbReference type="Proteomes" id="UP000295096"/>
    </source>
</evidence>
<feature type="signal peptide" evidence="1">
    <location>
        <begin position="1"/>
        <end position="23"/>
    </location>
</feature>
<comment type="caution">
    <text evidence="2">The sequence shown here is derived from an EMBL/GenBank/DDBJ whole genome shotgun (WGS) entry which is preliminary data.</text>
</comment>
<proteinExistence type="predicted"/>
<evidence type="ECO:0000313" key="2">
    <source>
        <dbReference type="EMBL" id="TDH60263.1"/>
    </source>
</evidence>
<sequence>MRRLVQAATAAILAALGGAPAVAQAPAPALPVIEAGVFGGGALLPDYPAAGQSHARGVVLPWLIYRGELFRSDDRGLRGRLWRSRDLEFTLNANGAVGSRSRDNRAREGMPDLDWLGEIGPSLRWVTWRSAPGTTRLTLETPVRAVFSTDFSSVKYRGYVFAPELALERSGLGLPRSRARIGLGPVFASGGLMDYWYRVEERYSRPGRPAYDAASGYLGLRLQFSYRVPLTERISVSAGGRLENFSGASNAGSPLFRSELNATLVGGLSFALYRSPAQTGSAAEPFD</sequence>
<reference evidence="2 3" key="1">
    <citation type="journal article" date="2016" name="J. Microbiol.">
        <title>Dankookia rubra gen. nov., sp. nov., an alphaproteobacterium isolated from sediment of a shallow stream.</title>
        <authorList>
            <person name="Kim W.H."/>
            <person name="Kim D.H."/>
            <person name="Kang K."/>
            <person name="Ahn T.Y."/>
        </authorList>
    </citation>
    <scope>NUCLEOTIDE SEQUENCE [LARGE SCALE GENOMIC DNA]</scope>
    <source>
        <strain evidence="2 3">JCM30602</strain>
    </source>
</reference>
<dbReference type="Pfam" id="PF06629">
    <property type="entry name" value="MipA"/>
    <property type="match status" value="1"/>
</dbReference>
<dbReference type="InterPro" id="IPR010583">
    <property type="entry name" value="MipA"/>
</dbReference>
<feature type="chain" id="PRO_5020631213" evidence="1">
    <location>
        <begin position="24"/>
        <end position="287"/>
    </location>
</feature>
<gene>
    <name evidence="2" type="ORF">E2C06_22865</name>
</gene>
<accession>A0A4R5QBY3</accession>
<dbReference type="Proteomes" id="UP000295096">
    <property type="component" value="Unassembled WGS sequence"/>
</dbReference>
<organism evidence="2 3">
    <name type="scientific">Dankookia rubra</name>
    <dbReference type="NCBI Taxonomy" id="1442381"/>
    <lineage>
        <taxon>Bacteria</taxon>
        <taxon>Pseudomonadati</taxon>
        <taxon>Pseudomonadota</taxon>
        <taxon>Alphaproteobacteria</taxon>
        <taxon>Acetobacterales</taxon>
        <taxon>Roseomonadaceae</taxon>
        <taxon>Dankookia</taxon>
    </lineage>
</organism>
<keyword evidence="1" id="KW-0732">Signal</keyword>
<dbReference type="AlphaFoldDB" id="A0A4R5QBY3"/>